<dbReference type="SUPFAM" id="SSF48403">
    <property type="entry name" value="Ankyrin repeat"/>
    <property type="match status" value="1"/>
</dbReference>
<feature type="repeat" description="ANK" evidence="3">
    <location>
        <begin position="505"/>
        <end position="537"/>
    </location>
</feature>
<feature type="repeat" description="ANK" evidence="3">
    <location>
        <begin position="440"/>
        <end position="472"/>
    </location>
</feature>
<dbReference type="SMART" id="SM00248">
    <property type="entry name" value="ANK"/>
    <property type="match status" value="7"/>
</dbReference>
<dbReference type="Gene3D" id="3.20.20.190">
    <property type="entry name" value="Phosphatidylinositol (PI) phosphodiesterase"/>
    <property type="match status" value="1"/>
</dbReference>
<dbReference type="SUPFAM" id="SSF51695">
    <property type="entry name" value="PLC-like phosphodiesterases"/>
    <property type="match status" value="1"/>
</dbReference>
<feature type="region of interest" description="Disordered" evidence="4">
    <location>
        <begin position="604"/>
        <end position="626"/>
    </location>
</feature>
<dbReference type="GO" id="GO:0008081">
    <property type="term" value="F:phosphoric diester hydrolase activity"/>
    <property type="evidence" value="ECO:0007669"/>
    <property type="project" value="InterPro"/>
</dbReference>
<dbReference type="GO" id="GO:0006629">
    <property type="term" value="P:lipid metabolic process"/>
    <property type="evidence" value="ECO:0007669"/>
    <property type="project" value="InterPro"/>
</dbReference>
<dbReference type="InterPro" id="IPR057506">
    <property type="entry name" value="C2_GPCPD1"/>
</dbReference>
<dbReference type="InterPro" id="IPR002110">
    <property type="entry name" value="Ankyrin_rpt"/>
</dbReference>
<evidence type="ECO:0000256" key="1">
    <source>
        <dbReference type="ARBA" id="ARBA00022737"/>
    </source>
</evidence>
<feature type="domain" description="SPX" evidence="5">
    <location>
        <begin position="1"/>
        <end position="187"/>
    </location>
</feature>
<dbReference type="Pfam" id="PF00023">
    <property type="entry name" value="Ank"/>
    <property type="match status" value="1"/>
</dbReference>
<dbReference type="Pfam" id="PF12796">
    <property type="entry name" value="Ank_2"/>
    <property type="match status" value="2"/>
</dbReference>
<protein>
    <recommendedName>
        <fullName evidence="9">Cyclin-dependent protein kinase inhibitor</fullName>
    </recommendedName>
</protein>
<dbReference type="CDD" id="cd14483">
    <property type="entry name" value="SPX_PHO81_NUC-2_like"/>
    <property type="match status" value="1"/>
</dbReference>
<reference evidence="7" key="1">
    <citation type="submission" date="2022-06" db="EMBL/GenBank/DDBJ databases">
        <authorList>
            <consortium name="SYNGENTA / RWTH Aachen University"/>
        </authorList>
    </citation>
    <scope>NUCLEOTIDE SEQUENCE</scope>
</reference>
<comment type="caution">
    <text evidence="7">The sequence shown here is derived from an EMBL/GenBank/DDBJ whole genome shotgun (WGS) entry which is preliminary data.</text>
</comment>
<evidence type="ECO:0000256" key="3">
    <source>
        <dbReference type="PROSITE-ProRule" id="PRU00023"/>
    </source>
</evidence>
<dbReference type="PROSITE" id="PS51704">
    <property type="entry name" value="GP_PDE"/>
    <property type="match status" value="1"/>
</dbReference>
<evidence type="ECO:0000256" key="4">
    <source>
        <dbReference type="SAM" id="MobiDB-lite"/>
    </source>
</evidence>
<dbReference type="PROSITE" id="PS51382">
    <property type="entry name" value="SPX"/>
    <property type="match status" value="1"/>
</dbReference>
<evidence type="ECO:0000313" key="7">
    <source>
        <dbReference type="EMBL" id="CAH7670007.1"/>
    </source>
</evidence>
<dbReference type="PANTHER" id="PTHR24133:SF40">
    <property type="entry name" value="ANKYRIN REPEAT DOMAIN 44"/>
    <property type="match status" value="1"/>
</dbReference>
<keyword evidence="2 3" id="KW-0040">ANK repeat</keyword>
<dbReference type="Proteomes" id="UP001153365">
    <property type="component" value="Unassembled WGS sequence"/>
</dbReference>
<dbReference type="InterPro" id="IPR030395">
    <property type="entry name" value="GP_PDE_dom"/>
</dbReference>
<dbReference type="PANTHER" id="PTHR24133">
    <property type="entry name" value="ANKYRIN DOMAIN-CONTAINING"/>
    <property type="match status" value="1"/>
</dbReference>
<feature type="repeat" description="ANK" evidence="3">
    <location>
        <begin position="473"/>
        <end position="505"/>
    </location>
</feature>
<dbReference type="AlphaFoldDB" id="A0AAV0AME2"/>
<feature type="repeat" description="ANK" evidence="3">
    <location>
        <begin position="407"/>
        <end position="439"/>
    </location>
</feature>
<dbReference type="InterPro" id="IPR004331">
    <property type="entry name" value="SPX_dom"/>
</dbReference>
<keyword evidence="1" id="KW-0677">Repeat</keyword>
<dbReference type="Pfam" id="PF25329">
    <property type="entry name" value="C2_GDE1"/>
    <property type="match status" value="1"/>
</dbReference>
<dbReference type="Pfam" id="PF03105">
    <property type="entry name" value="SPX"/>
    <property type="match status" value="2"/>
</dbReference>
<evidence type="ECO:0000259" key="6">
    <source>
        <dbReference type="PROSITE" id="PS51704"/>
    </source>
</evidence>
<dbReference type="EMBL" id="CALTRL010000887">
    <property type="protein sequence ID" value="CAH7670007.1"/>
    <property type="molecule type" value="Genomic_DNA"/>
</dbReference>
<evidence type="ECO:0000313" key="8">
    <source>
        <dbReference type="Proteomes" id="UP001153365"/>
    </source>
</evidence>
<keyword evidence="8" id="KW-1185">Reference proteome</keyword>
<name>A0AAV0AME2_PHAPC</name>
<dbReference type="InterPro" id="IPR052391">
    <property type="entry name" value="E3_Ligase-Neurotoxin"/>
</dbReference>
<organism evidence="7 8">
    <name type="scientific">Phakopsora pachyrhizi</name>
    <name type="common">Asian soybean rust disease fungus</name>
    <dbReference type="NCBI Taxonomy" id="170000"/>
    <lineage>
        <taxon>Eukaryota</taxon>
        <taxon>Fungi</taxon>
        <taxon>Dikarya</taxon>
        <taxon>Basidiomycota</taxon>
        <taxon>Pucciniomycotina</taxon>
        <taxon>Pucciniomycetes</taxon>
        <taxon>Pucciniales</taxon>
        <taxon>Phakopsoraceae</taxon>
        <taxon>Phakopsora</taxon>
    </lineage>
</organism>
<feature type="compositionally biased region" description="Polar residues" evidence="4">
    <location>
        <begin position="604"/>
        <end position="623"/>
    </location>
</feature>
<sequence length="1135" mass="126377">MKFGKQIQAQQIPGWASAYLDYKGLKKIINSLAKGRPADAALLAAGVSPQIIASTTQTRNSQPQLLSENGSEDEVPERNLKLHKVAFFFKLERELEKINAFYLQKEADLKVRMRTLIDKRKVIQLSSTRKFTKDNSSFMTLYEGFRHFEKDLRKLQTFIELNQTGFRKILKKWDKRSKSTTKELYLSRQVEVQPVFNRECIGELNDVAAASILELEELLLDCDDRQFRSHAIDPDADRLAKRWKDAVDQSSSDQPQILDGVEMDIIEFEEFEMNLIQAVEAGNSQQVLELLNSLPVPSSPQNQTDFVRSRLGRILWKAALSAEGTQSKLAASTKKPQSQSATNRIPILTPSTAMIEPEMIPSTRLDFSFVDDISGRTCLHEAATAGRTNLIRQSIQHKVPVSTADVYGRQPLHYAAMNGFSDSCRLLLSYDADPYSVDHDGYTPIIYAVQNGHVGCVQILLDSGVSLEPSRHAGIIPLSLVCQYGHLDIALLMLQRGAKIVVNQEGMWPQHLAARGGHEALLRLLVDSGANVDQQDSFSQWTPLFHAASEGHEACVEVLIAANSDCHCLDETRKPPIHYAAWRGHIRCVNLLLAQCSRFDKSTQGSNANFSGPVNRSTSSNGLNRLASYDGARSSGSLMTGSSTGLDAAEADVDMIPDLSLPPPIIPFRIYGHNYLDKKALVQLFLGHPNTARSARQPIQLYGQPELTSLKLVISNRSDLSSVVHSTILPLEYERESFAFHTDRVDQLTLEFELFPTFGTKIMGKAVGLPSNFEASCNQKPYILPLMDKHLKVIGEVAFELNVVRPFPGVQLSFGGRVETYWKAMTNMHLNTTTTSESPQISPFGTPSMGNGTNAFVTASSLSGQYIQVTVQLTRDKVPVVYSKKTLKIQGFEIPVHEVTIDQFLKLSQQTFMIASKENLDAIGWYQYFERSLLTLENVLKELPSCYGLELEIGDPWFGRLGHFEINELVDSILKTIYGSTSYSTRCDKQINSRLMRRRLVLSSSDPLVCTALNWKQPNYAVFFTSHCGVSGWNRNDGQLIVFPASDIEVDRRCSSILEAAKFAKANNLLGVRLNATLVLRVPSLIQSAKENGLFVATFGEESNETVELGVDGYMSSEGVLEYSSSQHPELADVP</sequence>
<feature type="domain" description="GP-PDE" evidence="6">
    <location>
        <begin position="834"/>
        <end position="1135"/>
    </location>
</feature>
<dbReference type="PROSITE" id="PS50297">
    <property type="entry name" value="ANK_REP_REGION"/>
    <property type="match status" value="3"/>
</dbReference>
<dbReference type="InterPro" id="IPR036770">
    <property type="entry name" value="Ankyrin_rpt-contain_sf"/>
</dbReference>
<dbReference type="InterPro" id="IPR017946">
    <property type="entry name" value="PLC-like_Pdiesterase_TIM-brl"/>
</dbReference>
<dbReference type="PROSITE" id="PS50088">
    <property type="entry name" value="ANK_REPEAT"/>
    <property type="match status" value="4"/>
</dbReference>
<evidence type="ECO:0008006" key="9">
    <source>
        <dbReference type="Google" id="ProtNLM"/>
    </source>
</evidence>
<accession>A0AAV0AME2</accession>
<dbReference type="Gene3D" id="1.25.40.20">
    <property type="entry name" value="Ankyrin repeat-containing domain"/>
    <property type="match status" value="1"/>
</dbReference>
<gene>
    <name evidence="7" type="ORF">PPACK8108_LOCUS4678</name>
</gene>
<proteinExistence type="predicted"/>
<dbReference type="Pfam" id="PF03009">
    <property type="entry name" value="GDPD"/>
    <property type="match status" value="1"/>
</dbReference>
<evidence type="ECO:0000256" key="2">
    <source>
        <dbReference type="ARBA" id="ARBA00023043"/>
    </source>
</evidence>
<evidence type="ECO:0000259" key="5">
    <source>
        <dbReference type="PROSITE" id="PS51382"/>
    </source>
</evidence>